<evidence type="ECO:0000313" key="3">
    <source>
        <dbReference type="EMBL" id="NDL26594.1"/>
    </source>
</evidence>
<keyword evidence="4" id="KW-1185">Reference proteome</keyword>
<accession>A0ABX0B6Y1</accession>
<dbReference type="Gene3D" id="3.90.550.10">
    <property type="entry name" value="Spore Coat Polysaccharide Biosynthesis Protein SpsA, Chain A"/>
    <property type="match status" value="1"/>
</dbReference>
<evidence type="ECO:0000313" key="4">
    <source>
        <dbReference type="Proteomes" id="UP000470051"/>
    </source>
</evidence>
<dbReference type="Proteomes" id="UP000470051">
    <property type="component" value="Unassembled WGS sequence"/>
</dbReference>
<comment type="caution">
    <text evidence="3">The sequence shown here is derived from an EMBL/GenBank/DDBJ whole genome shotgun (WGS) entry which is preliminary data.</text>
</comment>
<proteinExistence type="predicted"/>
<keyword evidence="1" id="KW-0328">Glycosyltransferase</keyword>
<organism evidence="3 4">
    <name type="scientific">Photorhabdus kayaii</name>
    <dbReference type="NCBI Taxonomy" id="230088"/>
    <lineage>
        <taxon>Bacteria</taxon>
        <taxon>Pseudomonadati</taxon>
        <taxon>Pseudomonadota</taxon>
        <taxon>Gammaproteobacteria</taxon>
        <taxon>Enterobacterales</taxon>
        <taxon>Morganellaceae</taxon>
        <taxon>Photorhabdus</taxon>
    </lineage>
</organism>
<dbReference type="PANTHER" id="PTHR43398:SF1">
    <property type="entry name" value="DOLICHOL-PHOSPHATE MANNOSYLTRANSFERASE SUBUNIT 1"/>
    <property type="match status" value="1"/>
</dbReference>
<reference evidence="3 4" key="1">
    <citation type="submission" date="2019-12" db="EMBL/GenBank/DDBJ databases">
        <title>Engineering Photorhabdus to improve their lethality against agricultural pests.</title>
        <authorList>
            <person name="Machado R.A.R."/>
        </authorList>
    </citation>
    <scope>NUCLEOTIDE SEQUENCE [LARGE SCALE GENOMIC DNA]</scope>
    <source>
        <strain evidence="3 4">M-HU2</strain>
    </source>
</reference>
<dbReference type="EMBL" id="WSFE01000025">
    <property type="protein sequence ID" value="NDL26594.1"/>
    <property type="molecule type" value="Genomic_DNA"/>
</dbReference>
<dbReference type="PANTHER" id="PTHR43398">
    <property type="entry name" value="DOLICHOL-PHOSPHATE MANNOSYLTRANSFERASE SUBUNIT 1"/>
    <property type="match status" value="1"/>
</dbReference>
<name>A0ABX0B6Y1_9GAMM</name>
<evidence type="ECO:0000256" key="2">
    <source>
        <dbReference type="ARBA" id="ARBA00022679"/>
    </source>
</evidence>
<gene>
    <name evidence="3" type="ORF">GPY42_15965</name>
</gene>
<dbReference type="InterPro" id="IPR029044">
    <property type="entry name" value="Nucleotide-diphossugar_trans"/>
</dbReference>
<dbReference type="RefSeq" id="WP_113043052.1">
    <property type="nucleotide sequence ID" value="NZ_CAWPKC010000025.1"/>
</dbReference>
<dbReference type="CDD" id="cd04179">
    <property type="entry name" value="DPM_DPG-synthase_like"/>
    <property type="match status" value="1"/>
</dbReference>
<dbReference type="InterPro" id="IPR039528">
    <property type="entry name" value="DPM1-like"/>
</dbReference>
<evidence type="ECO:0000256" key="1">
    <source>
        <dbReference type="ARBA" id="ARBA00022676"/>
    </source>
</evidence>
<dbReference type="SUPFAM" id="SSF53448">
    <property type="entry name" value="Nucleotide-diphospho-sugar transferases"/>
    <property type="match status" value="1"/>
</dbReference>
<protein>
    <submittedName>
        <fullName evidence="3">Glycosyltransferase family 2 protein</fullName>
    </submittedName>
</protein>
<keyword evidence="2" id="KW-0808">Transferase</keyword>
<sequence length="262" mass="29357">MNNKYAWEVPEYTQTNVKPKQHDYCTLIFVINEGEKLIKQLSRMDKARACTDIVIADGGSTDGSTSFDNLKKYGVTSLLVKTGYGKLGSQMRMGFAWALSQGYKGAIVVDGNNKDSVDDIPNFVNQLENGMDHVQGSRFIPGGKHINTPKSRLIGLKVIHVPLIRLFSGFKYTDTTNGFRAYSAKFLADEKLAAFRNIFIGYEFHYYLAIQAAKLGFNCIEIPVMRTYPKHGKIPTKISPIQGNLQVIIKLLEVCLGKYNKK</sequence>